<feature type="coiled-coil region" evidence="5">
    <location>
        <begin position="270"/>
        <end position="297"/>
    </location>
</feature>
<dbReference type="EMBL" id="GIIL01004325">
    <property type="protein sequence ID" value="NOV48051.1"/>
    <property type="molecule type" value="Transcribed_RNA"/>
</dbReference>
<organism evidence="9">
    <name type="scientific">Xenopsylla cheopis</name>
    <name type="common">Oriental rat flea</name>
    <name type="synonym">Pulex cheopis</name>
    <dbReference type="NCBI Taxonomy" id="163159"/>
    <lineage>
        <taxon>Eukaryota</taxon>
        <taxon>Metazoa</taxon>
        <taxon>Ecdysozoa</taxon>
        <taxon>Arthropoda</taxon>
        <taxon>Hexapoda</taxon>
        <taxon>Insecta</taxon>
        <taxon>Pterygota</taxon>
        <taxon>Neoptera</taxon>
        <taxon>Endopterygota</taxon>
        <taxon>Siphonaptera</taxon>
        <taxon>Pulicidae</taxon>
        <taxon>Xenopsyllinae</taxon>
        <taxon>Xenopsylla</taxon>
    </lineage>
</organism>
<dbReference type="GO" id="GO:0048311">
    <property type="term" value="P:mitochondrion distribution"/>
    <property type="evidence" value="ECO:0007669"/>
    <property type="project" value="TreeGrafter"/>
</dbReference>
<evidence type="ECO:0000256" key="3">
    <source>
        <dbReference type="ARBA" id="ARBA00023054"/>
    </source>
</evidence>
<proteinExistence type="inferred from homology"/>
<dbReference type="InterPro" id="IPR022154">
    <property type="entry name" value="TRAK1/2_C"/>
</dbReference>
<feature type="region of interest" description="Disordered" evidence="6">
    <location>
        <begin position="129"/>
        <end position="148"/>
    </location>
</feature>
<reference evidence="9" key="1">
    <citation type="submission" date="2020-03" db="EMBL/GenBank/DDBJ databases">
        <title>Transcriptomic Profiling of the Digestive Tract of the Rat Flea, Xenopsylla cheopis, Following Blood Feeding and Infection with Yersinia pestis.</title>
        <authorList>
            <person name="Bland D.M."/>
            <person name="Martens C.A."/>
            <person name="Virtaneva K."/>
            <person name="Kanakabandi K."/>
            <person name="Long D."/>
            <person name="Rosenke R."/>
            <person name="Saturday G.A."/>
            <person name="Hoyt F.H."/>
            <person name="Bruno D.P."/>
            <person name="Ribeiro J.M.C."/>
            <person name="Hinnebusch J."/>
        </authorList>
    </citation>
    <scope>NUCLEOTIDE SEQUENCE</scope>
</reference>
<comment type="similarity">
    <text evidence="2">Belongs to the milton family.</text>
</comment>
<dbReference type="AlphaFoldDB" id="A0A6M2DS70"/>
<dbReference type="GO" id="GO:0017022">
    <property type="term" value="F:myosin binding"/>
    <property type="evidence" value="ECO:0007669"/>
    <property type="project" value="TreeGrafter"/>
</dbReference>
<feature type="region of interest" description="Disordered" evidence="6">
    <location>
        <begin position="491"/>
        <end position="517"/>
    </location>
</feature>
<dbReference type="InterPro" id="IPR051946">
    <property type="entry name" value="Intracell_Traff-Reg"/>
</dbReference>
<feature type="compositionally biased region" description="Low complexity" evidence="6">
    <location>
        <begin position="491"/>
        <end position="514"/>
    </location>
</feature>
<keyword evidence="4" id="KW-0496">Mitochondrion</keyword>
<feature type="domain" description="HAP1 N-terminal" evidence="8">
    <location>
        <begin position="4"/>
        <end position="297"/>
    </location>
</feature>
<feature type="compositionally biased region" description="Polar residues" evidence="6">
    <location>
        <begin position="828"/>
        <end position="838"/>
    </location>
</feature>
<evidence type="ECO:0000256" key="6">
    <source>
        <dbReference type="SAM" id="MobiDB-lite"/>
    </source>
</evidence>
<feature type="region of interest" description="Disordered" evidence="6">
    <location>
        <begin position="659"/>
        <end position="699"/>
    </location>
</feature>
<dbReference type="PANTHER" id="PTHR15751:SF12">
    <property type="entry name" value="TRAFFICKING KINESIN-BINDING PROTEIN MILT"/>
    <property type="match status" value="1"/>
</dbReference>
<evidence type="ECO:0000313" key="9">
    <source>
        <dbReference type="EMBL" id="NOV48051.1"/>
    </source>
</evidence>
<feature type="region of interest" description="Disordered" evidence="6">
    <location>
        <begin position="823"/>
        <end position="918"/>
    </location>
</feature>
<dbReference type="InterPro" id="IPR006933">
    <property type="entry name" value="HAP1_N"/>
</dbReference>
<evidence type="ECO:0000256" key="1">
    <source>
        <dbReference type="ARBA" id="ARBA00004173"/>
    </source>
</evidence>
<evidence type="ECO:0000259" key="8">
    <source>
        <dbReference type="SMART" id="SM01424"/>
    </source>
</evidence>
<feature type="coiled-coil region" evidence="5">
    <location>
        <begin position="154"/>
        <end position="227"/>
    </location>
</feature>
<dbReference type="PANTHER" id="PTHR15751">
    <property type="entry name" value="TRAFFICKING KINESIN-BINDING PROTEIN"/>
    <property type="match status" value="1"/>
</dbReference>
<evidence type="ECO:0000259" key="7">
    <source>
        <dbReference type="SMART" id="SM01423"/>
    </source>
</evidence>
<dbReference type="GO" id="GO:0047496">
    <property type="term" value="P:vesicle transport along microtubule"/>
    <property type="evidence" value="ECO:0007669"/>
    <property type="project" value="TreeGrafter"/>
</dbReference>
<evidence type="ECO:0000256" key="4">
    <source>
        <dbReference type="ARBA" id="ARBA00023128"/>
    </source>
</evidence>
<evidence type="ECO:0000256" key="2">
    <source>
        <dbReference type="ARBA" id="ARBA00007007"/>
    </source>
</evidence>
<dbReference type="SMART" id="SM01424">
    <property type="entry name" value="HAP1_N"/>
    <property type="match status" value="1"/>
</dbReference>
<feature type="region of interest" description="Disordered" evidence="6">
    <location>
        <begin position="1"/>
        <end position="35"/>
    </location>
</feature>
<feature type="compositionally biased region" description="Polar residues" evidence="6">
    <location>
        <begin position="660"/>
        <end position="697"/>
    </location>
</feature>
<accession>A0A6M2DS70</accession>
<feature type="region of interest" description="Disordered" evidence="6">
    <location>
        <begin position="380"/>
        <end position="405"/>
    </location>
</feature>
<feature type="compositionally biased region" description="Low complexity" evidence="6">
    <location>
        <begin position="620"/>
        <end position="634"/>
    </location>
</feature>
<keyword evidence="3 5" id="KW-0175">Coiled coil</keyword>
<feature type="domain" description="Trafficking kinesin-binding protein C-terminal" evidence="7">
    <location>
        <begin position="365"/>
        <end position="531"/>
    </location>
</feature>
<feature type="compositionally biased region" description="Basic and acidic residues" evidence="6">
    <location>
        <begin position="839"/>
        <end position="856"/>
    </location>
</feature>
<comment type="subcellular location">
    <subcellularLocation>
        <location evidence="1">Mitochondrion</location>
    </subcellularLocation>
</comment>
<feature type="compositionally biased region" description="Low complexity" evidence="6">
    <location>
        <begin position="17"/>
        <end position="31"/>
    </location>
</feature>
<dbReference type="Pfam" id="PF12448">
    <property type="entry name" value="Milton"/>
    <property type="match status" value="1"/>
</dbReference>
<protein>
    <submittedName>
        <fullName evidence="9">Putative trafficking kinesin-binding protein milt isoform x2</fullName>
    </submittedName>
</protein>
<dbReference type="SMART" id="SM01423">
    <property type="entry name" value="Milton"/>
    <property type="match status" value="1"/>
</dbReference>
<evidence type="ECO:0000256" key="5">
    <source>
        <dbReference type="SAM" id="Coils"/>
    </source>
</evidence>
<feature type="compositionally biased region" description="Basic and acidic residues" evidence="6">
    <location>
        <begin position="869"/>
        <end position="883"/>
    </location>
</feature>
<dbReference type="GO" id="GO:0031410">
    <property type="term" value="C:cytoplasmic vesicle"/>
    <property type="evidence" value="ECO:0007669"/>
    <property type="project" value="TreeGrafter"/>
</dbReference>
<sequence length="935" mass="100736">MHPDDGSSEYGSRLCSAQPTPGTQTPAPRTRSNSTCSTFSTNMVLCSNRVSQMTKTYNDIEAVTRLLEEKEKDLELTARIGQQLLSRTGTLEARVLELESELKCSNERAAQLAHDLAAKSELVRVLASDQDGADSTDGGDDELDSPTGELKLSGELLRRKLRQLEQDNRALRGEAARLLQDTDACEEAEARLLKDFTAQLSCANLEVDALHEELEKQKEENRLQNERILYLTEKLTEAEMRLHKFSEENEHMSTVLTVTRENQTSLASELAEFKERHAEAMALLRDAQEQLRRQRRKAAPAVRGCGIMPSLIYANGGGAQPDSLQSELESSLYSELSMDSGISGTGIIPDYKKVFNTVQCASKNSADTQNFATLQPNYDQSIMSSSSQPRMSSFQNASSNRSSMYSNSSQNLVYLDSPAMSDTEDLYPGAPVAGVPGIPGAADLSDALRRLTPAEVMTRRAVLSSGPLYADYDYDGLGGNPVTGWRTPDSVMSTGGSSSGVSSRHSGGTHSGGMWRPPRDVLQLVKPMEGSHTLRHWNRLATPTLAGLLEERPGVQIRGGRGLDELGMELYTLSDLEEDDDISLPGKRFQNSGCVYTYTNSTVMHPDDGSSEYGSRLCSAQPTPGTQTPAPRTRSNSTCSTFSTNMGLASMLNERGIQGGTPSCFNTPASTRSGMFSTSNANGQDYTPTATPCNSPDGSPIATPRCASPEPATPQAGIASLLSQGADLLWRTFGTGLYPSFEQQDNDLSPSDSKSVSSIGLVDSVKRLGLESLILPPGETINTKYGYSEPLSLHLRGAGSVVTRRDDAGPMARLASIRAALKEAESHSGVTTRVQNQEDSPKNSSKESSSKPKADEIASPSPRRARAAAADRRARMRERRVTRTDLGTVVPSAATSAGKKSEEPETPTTTAAEAPRRSAFGAIGALLFGRKGGLL</sequence>
<dbReference type="Pfam" id="PF04849">
    <property type="entry name" value="HAP1_N"/>
    <property type="match status" value="1"/>
</dbReference>
<name>A0A6M2DS70_XENCH</name>
<feature type="region of interest" description="Disordered" evidence="6">
    <location>
        <begin position="606"/>
        <end position="639"/>
    </location>
</feature>
<dbReference type="GO" id="GO:0006605">
    <property type="term" value="P:protein targeting"/>
    <property type="evidence" value="ECO:0007669"/>
    <property type="project" value="TreeGrafter"/>
</dbReference>
<dbReference type="GO" id="GO:0005739">
    <property type="term" value="C:mitochondrion"/>
    <property type="evidence" value="ECO:0007669"/>
    <property type="project" value="UniProtKB-SubCell"/>
</dbReference>
<feature type="compositionally biased region" description="Acidic residues" evidence="6">
    <location>
        <begin position="131"/>
        <end position="144"/>
    </location>
</feature>